<dbReference type="Proteomes" id="UP000600865">
    <property type="component" value="Unassembled WGS sequence"/>
</dbReference>
<dbReference type="EMBL" id="BMYV01000003">
    <property type="protein sequence ID" value="GGX73667.1"/>
    <property type="molecule type" value="Genomic_DNA"/>
</dbReference>
<keyword evidence="1" id="KW-0472">Membrane</keyword>
<gene>
    <name evidence="2" type="ORF">GCM10011309_24690</name>
</gene>
<comment type="caution">
    <text evidence="2">The sequence shown here is derived from an EMBL/GenBank/DDBJ whole genome shotgun (WGS) entry which is preliminary data.</text>
</comment>
<evidence type="ECO:0000313" key="3">
    <source>
        <dbReference type="Proteomes" id="UP000600865"/>
    </source>
</evidence>
<dbReference type="AlphaFoldDB" id="A0A918KU71"/>
<name>A0A918KU71_9PROT</name>
<reference evidence="2 3" key="1">
    <citation type="journal article" date="2014" name="Int. J. Syst. Evol. Microbiol.">
        <title>Complete genome sequence of Corynebacterium casei LMG S-19264T (=DSM 44701T), isolated from a smear-ripened cheese.</title>
        <authorList>
            <consortium name="US DOE Joint Genome Institute (JGI-PGF)"/>
            <person name="Walter F."/>
            <person name="Albersmeier A."/>
            <person name="Kalinowski J."/>
            <person name="Ruckert C."/>
        </authorList>
    </citation>
    <scope>NUCLEOTIDE SEQUENCE [LARGE SCALE GENOMIC DNA]</scope>
    <source>
        <strain evidence="2 3">KCTC 23968</strain>
    </source>
</reference>
<feature type="transmembrane region" description="Helical" evidence="1">
    <location>
        <begin position="70"/>
        <end position="89"/>
    </location>
</feature>
<evidence type="ECO:0000313" key="2">
    <source>
        <dbReference type="EMBL" id="GGX73667.1"/>
    </source>
</evidence>
<keyword evidence="1" id="KW-1133">Transmembrane helix</keyword>
<feature type="transmembrane region" description="Helical" evidence="1">
    <location>
        <begin position="6"/>
        <end position="26"/>
    </location>
</feature>
<sequence>MFPIIRNFIIVFILLSIAYAILSFTARIRQQASLKAEYKSQSKIKQITEEEDVFVARGMKRYNRSYKPKLILGVYVIPGLIMGFLIYLAQYT</sequence>
<dbReference type="RefSeq" id="WP_189586630.1">
    <property type="nucleotide sequence ID" value="NZ_BMYV01000003.1"/>
</dbReference>
<evidence type="ECO:0000256" key="1">
    <source>
        <dbReference type="SAM" id="Phobius"/>
    </source>
</evidence>
<keyword evidence="3" id="KW-1185">Reference proteome</keyword>
<accession>A0A918KU71</accession>
<keyword evidence="1" id="KW-0812">Transmembrane</keyword>
<protein>
    <submittedName>
        <fullName evidence="2">Uncharacterized protein</fullName>
    </submittedName>
</protein>
<organism evidence="2 3">
    <name type="scientific">Litorimonas cladophorae</name>
    <dbReference type="NCBI Taxonomy" id="1220491"/>
    <lineage>
        <taxon>Bacteria</taxon>
        <taxon>Pseudomonadati</taxon>
        <taxon>Pseudomonadota</taxon>
        <taxon>Alphaproteobacteria</taxon>
        <taxon>Maricaulales</taxon>
        <taxon>Robiginitomaculaceae</taxon>
    </lineage>
</organism>
<proteinExistence type="predicted"/>